<dbReference type="AlphaFoldDB" id="A0A932MMB0"/>
<dbReference type="EMBL" id="JACPUR010000017">
    <property type="protein sequence ID" value="MBI3127450.1"/>
    <property type="molecule type" value="Genomic_DNA"/>
</dbReference>
<dbReference type="Pfam" id="PF00849">
    <property type="entry name" value="PseudoU_synth_2"/>
    <property type="match status" value="1"/>
</dbReference>
<comment type="caution">
    <text evidence="7">The sequence shown here is derived from an EMBL/GenBank/DDBJ whole genome shotgun (WGS) entry which is preliminary data.</text>
</comment>
<name>A0A932MMB0_UNCTE</name>
<dbReference type="EC" id="5.4.99.-" evidence="5"/>
<dbReference type="Proteomes" id="UP000782312">
    <property type="component" value="Unassembled WGS sequence"/>
</dbReference>
<feature type="active site" evidence="3">
    <location>
        <position position="132"/>
    </location>
</feature>
<evidence type="ECO:0000256" key="4">
    <source>
        <dbReference type="PROSITE-ProRule" id="PRU00182"/>
    </source>
</evidence>
<comment type="function">
    <text evidence="5">Responsible for synthesis of pseudouridine from uracil.</text>
</comment>
<dbReference type="InterPro" id="IPR020103">
    <property type="entry name" value="PsdUridine_synth_cat_dom_sf"/>
</dbReference>
<dbReference type="CDD" id="cd02869">
    <property type="entry name" value="PseudoU_synth_RluA_like"/>
    <property type="match status" value="1"/>
</dbReference>
<dbReference type="PANTHER" id="PTHR21600">
    <property type="entry name" value="MITOCHONDRIAL RNA PSEUDOURIDINE SYNTHASE"/>
    <property type="match status" value="1"/>
</dbReference>
<dbReference type="NCBIfam" id="TIGR00005">
    <property type="entry name" value="rluA_subfam"/>
    <property type="match status" value="1"/>
</dbReference>
<gene>
    <name evidence="7" type="ORF">HYZ11_07585</name>
</gene>
<evidence type="ECO:0000313" key="8">
    <source>
        <dbReference type="Proteomes" id="UP000782312"/>
    </source>
</evidence>
<protein>
    <recommendedName>
        <fullName evidence="5">Pseudouridine synthase</fullName>
        <ecNumber evidence="5">5.4.99.-</ecNumber>
    </recommendedName>
</protein>
<evidence type="ECO:0000259" key="6">
    <source>
        <dbReference type="SMART" id="SM00363"/>
    </source>
</evidence>
<dbReference type="Pfam" id="PF01479">
    <property type="entry name" value="S4"/>
    <property type="match status" value="1"/>
</dbReference>
<evidence type="ECO:0000256" key="5">
    <source>
        <dbReference type="RuleBase" id="RU362028"/>
    </source>
</evidence>
<dbReference type="PROSITE" id="PS50889">
    <property type="entry name" value="S4"/>
    <property type="match status" value="1"/>
</dbReference>
<dbReference type="GO" id="GO:0120159">
    <property type="term" value="F:rRNA pseudouridine synthase activity"/>
    <property type="evidence" value="ECO:0007669"/>
    <property type="project" value="UniProtKB-ARBA"/>
</dbReference>
<dbReference type="SMART" id="SM00363">
    <property type="entry name" value="S4"/>
    <property type="match status" value="1"/>
</dbReference>
<evidence type="ECO:0000256" key="2">
    <source>
        <dbReference type="ARBA" id="ARBA00023235"/>
    </source>
</evidence>
<evidence type="ECO:0000256" key="1">
    <source>
        <dbReference type="ARBA" id="ARBA00010876"/>
    </source>
</evidence>
<dbReference type="PROSITE" id="PS01129">
    <property type="entry name" value="PSI_RLU"/>
    <property type="match status" value="1"/>
</dbReference>
<dbReference type="PANTHER" id="PTHR21600:SF44">
    <property type="entry name" value="RIBOSOMAL LARGE SUBUNIT PSEUDOURIDINE SYNTHASE D"/>
    <property type="match status" value="1"/>
</dbReference>
<organism evidence="7 8">
    <name type="scientific">Tectimicrobiota bacterium</name>
    <dbReference type="NCBI Taxonomy" id="2528274"/>
    <lineage>
        <taxon>Bacteria</taxon>
        <taxon>Pseudomonadati</taxon>
        <taxon>Nitrospinota/Tectimicrobiota group</taxon>
        <taxon>Candidatus Tectimicrobiota</taxon>
    </lineage>
</organism>
<dbReference type="SUPFAM" id="SSF55120">
    <property type="entry name" value="Pseudouridine synthase"/>
    <property type="match status" value="1"/>
</dbReference>
<dbReference type="InterPro" id="IPR006145">
    <property type="entry name" value="PsdUridine_synth_RsuA/RluA"/>
</dbReference>
<dbReference type="InterPro" id="IPR050188">
    <property type="entry name" value="RluA_PseudoU_synthase"/>
</dbReference>
<dbReference type="InterPro" id="IPR006224">
    <property type="entry name" value="PsdUridine_synth_RluA-like_CS"/>
</dbReference>
<dbReference type="SUPFAM" id="SSF55174">
    <property type="entry name" value="Alpha-L RNA-binding motif"/>
    <property type="match status" value="1"/>
</dbReference>
<dbReference type="InterPro" id="IPR006225">
    <property type="entry name" value="PsdUridine_synth_RluC/D"/>
</dbReference>
<evidence type="ECO:0000256" key="3">
    <source>
        <dbReference type="PIRSR" id="PIRSR606225-1"/>
    </source>
</evidence>
<dbReference type="Gene3D" id="3.10.290.10">
    <property type="entry name" value="RNA-binding S4 domain"/>
    <property type="match status" value="1"/>
</dbReference>
<proteinExistence type="inferred from homology"/>
<dbReference type="CDD" id="cd00165">
    <property type="entry name" value="S4"/>
    <property type="match status" value="1"/>
</dbReference>
<comment type="catalytic activity">
    <reaction evidence="5">
        <text>a uridine in RNA = a pseudouridine in RNA</text>
        <dbReference type="Rhea" id="RHEA:48348"/>
        <dbReference type="Rhea" id="RHEA-COMP:12068"/>
        <dbReference type="Rhea" id="RHEA-COMP:12069"/>
        <dbReference type="ChEBI" id="CHEBI:65314"/>
        <dbReference type="ChEBI" id="CHEBI:65315"/>
    </reaction>
</comment>
<accession>A0A932MMB0</accession>
<comment type="similarity">
    <text evidence="1 5">Belongs to the pseudouridine synthase RluA family.</text>
</comment>
<dbReference type="GO" id="GO:0000455">
    <property type="term" value="P:enzyme-directed rRNA pseudouridine synthesis"/>
    <property type="evidence" value="ECO:0007669"/>
    <property type="project" value="UniProtKB-ARBA"/>
</dbReference>
<reference evidence="7" key="1">
    <citation type="submission" date="2020-07" db="EMBL/GenBank/DDBJ databases">
        <title>Huge and variable diversity of episymbiotic CPR bacteria and DPANN archaea in groundwater ecosystems.</title>
        <authorList>
            <person name="He C.Y."/>
            <person name="Keren R."/>
            <person name="Whittaker M."/>
            <person name="Farag I.F."/>
            <person name="Doudna J."/>
            <person name="Cate J.H.D."/>
            <person name="Banfield J.F."/>
        </authorList>
    </citation>
    <scope>NUCLEOTIDE SEQUENCE</scope>
    <source>
        <strain evidence="7">NC_groundwater_763_Ag_S-0.2um_68_21</strain>
    </source>
</reference>
<dbReference type="InterPro" id="IPR036986">
    <property type="entry name" value="S4_RNA-bd_sf"/>
</dbReference>
<dbReference type="InterPro" id="IPR002942">
    <property type="entry name" value="S4_RNA-bd"/>
</dbReference>
<sequence length="314" mass="34407">MCAEGAARLDVFLASRLPDLSRSRLQALIKEGRVRVNGRPPAKAGQPVPAGASIEVEVPPPEPSYLLPEAIALDVRYEDAHLLVVNKPPGLVVHPGAGQKTGTLAAALLHHCRGQLSGIGGVERPGIVHRLDKDTSGLLLAAKTDRAHRRLSADMKARRVRREYLAIVRGVPARAQDAVDAPIGRHSTRRTEMAVIERGRPAVTRFKVRERFKGAALLEVTLETGRTHQVRVHLAHIGHPVLGDPVYGRSRVAKKGEELPPDLIARQALHAFRLRFTHPETGEEKVIEAAPPEDFMRAVERLRGQGFDPDDFKI</sequence>
<keyword evidence="2 5" id="KW-0413">Isomerase</keyword>
<evidence type="ECO:0000313" key="7">
    <source>
        <dbReference type="EMBL" id="MBI3127450.1"/>
    </source>
</evidence>
<keyword evidence="4" id="KW-0694">RNA-binding</keyword>
<dbReference type="GO" id="GO:0003723">
    <property type="term" value="F:RNA binding"/>
    <property type="evidence" value="ECO:0007669"/>
    <property type="project" value="UniProtKB-KW"/>
</dbReference>
<dbReference type="Gene3D" id="3.30.2350.10">
    <property type="entry name" value="Pseudouridine synthase"/>
    <property type="match status" value="1"/>
</dbReference>
<feature type="domain" description="RNA-binding S4" evidence="6">
    <location>
        <begin position="7"/>
        <end position="72"/>
    </location>
</feature>